<dbReference type="SUPFAM" id="SSF47413">
    <property type="entry name" value="lambda repressor-like DNA-binding domains"/>
    <property type="match status" value="1"/>
</dbReference>
<dbReference type="InterPro" id="IPR001387">
    <property type="entry name" value="Cro/C1-type_HTH"/>
</dbReference>
<evidence type="ECO:0000256" key="1">
    <source>
        <dbReference type="ARBA" id="ARBA00023125"/>
    </source>
</evidence>
<dbReference type="RefSeq" id="WP_103905041.1">
    <property type="nucleotide sequence ID" value="NZ_CP049246.1"/>
</dbReference>
<organism evidence="3 4">
    <name type="scientific">Sphingobacterium lactis</name>
    <dbReference type="NCBI Taxonomy" id="797291"/>
    <lineage>
        <taxon>Bacteria</taxon>
        <taxon>Pseudomonadati</taxon>
        <taxon>Bacteroidota</taxon>
        <taxon>Sphingobacteriia</taxon>
        <taxon>Sphingobacteriales</taxon>
        <taxon>Sphingobacteriaceae</taxon>
        <taxon>Sphingobacterium</taxon>
    </lineage>
</organism>
<name>A0A1H5SWB8_9SPHI</name>
<evidence type="ECO:0000259" key="2">
    <source>
        <dbReference type="PROSITE" id="PS50943"/>
    </source>
</evidence>
<feature type="domain" description="HTH cro/C1-type" evidence="2">
    <location>
        <begin position="24"/>
        <end position="78"/>
    </location>
</feature>
<dbReference type="PANTHER" id="PTHR36924">
    <property type="entry name" value="ANTITOXIN HIGA-1"/>
    <property type="match status" value="1"/>
</dbReference>
<accession>A0A1H5SWB8</accession>
<dbReference type="PROSITE" id="PS50943">
    <property type="entry name" value="HTH_CROC1"/>
    <property type="match status" value="1"/>
</dbReference>
<dbReference type="InterPro" id="IPR013430">
    <property type="entry name" value="Toxin_antidote_HigA"/>
</dbReference>
<proteinExistence type="predicted"/>
<dbReference type="AlphaFoldDB" id="A0A1H5SWB8"/>
<sequence>MNYHILNSKGEALQVKAFHPGLYLLEEIEERELLKKDVAHELGILPTNLSEILKGKRNISPRVAIKLEKVLNISAEYWLNLQMAWDLQKAREEEYA</sequence>
<keyword evidence="4" id="KW-1185">Reference proteome</keyword>
<dbReference type="OrthoDB" id="9796786at2"/>
<evidence type="ECO:0000313" key="4">
    <source>
        <dbReference type="Proteomes" id="UP000236731"/>
    </source>
</evidence>
<dbReference type="Proteomes" id="UP000236731">
    <property type="component" value="Unassembled WGS sequence"/>
</dbReference>
<dbReference type="Pfam" id="PF01381">
    <property type="entry name" value="HTH_3"/>
    <property type="match status" value="1"/>
</dbReference>
<dbReference type="PANTHER" id="PTHR36924:SF1">
    <property type="entry name" value="ANTITOXIN HIGA-1"/>
    <property type="match status" value="1"/>
</dbReference>
<reference evidence="4" key="1">
    <citation type="submission" date="2016-10" db="EMBL/GenBank/DDBJ databases">
        <authorList>
            <person name="Varghese N."/>
            <person name="Submissions S."/>
        </authorList>
    </citation>
    <scope>NUCLEOTIDE SEQUENCE [LARGE SCALE GENOMIC DNA]</scope>
    <source>
        <strain evidence="4">DSM 22361</strain>
    </source>
</reference>
<gene>
    <name evidence="3" type="ORF">SAMN05421877_101402</name>
</gene>
<dbReference type="Gene3D" id="1.10.260.40">
    <property type="entry name" value="lambda repressor-like DNA-binding domains"/>
    <property type="match status" value="1"/>
</dbReference>
<dbReference type="EMBL" id="FNUT01000001">
    <property type="protein sequence ID" value="SEF54795.1"/>
    <property type="molecule type" value="Genomic_DNA"/>
</dbReference>
<dbReference type="NCBIfam" id="TIGR02607">
    <property type="entry name" value="antidote_HigA"/>
    <property type="match status" value="1"/>
</dbReference>
<keyword evidence="1" id="KW-0238">DNA-binding</keyword>
<evidence type="ECO:0000313" key="3">
    <source>
        <dbReference type="EMBL" id="SEF54795.1"/>
    </source>
</evidence>
<dbReference type="SMART" id="SM00530">
    <property type="entry name" value="HTH_XRE"/>
    <property type="match status" value="1"/>
</dbReference>
<protein>
    <submittedName>
        <fullName evidence="3">Addiction module antidote protein, HigA family</fullName>
    </submittedName>
</protein>
<dbReference type="InterPro" id="IPR010982">
    <property type="entry name" value="Lambda_DNA-bd_dom_sf"/>
</dbReference>
<dbReference type="CDD" id="cd00093">
    <property type="entry name" value="HTH_XRE"/>
    <property type="match status" value="1"/>
</dbReference>
<dbReference type="GO" id="GO:0003677">
    <property type="term" value="F:DNA binding"/>
    <property type="evidence" value="ECO:0007669"/>
    <property type="project" value="UniProtKB-KW"/>
</dbReference>